<proteinExistence type="predicted"/>
<comment type="caution">
    <text evidence="2">The sequence shown here is derived from an EMBL/GenBank/DDBJ whole genome shotgun (WGS) entry which is preliminary data.</text>
</comment>
<reference evidence="2 3" key="1">
    <citation type="submission" date="2014-10" db="EMBL/GenBank/DDBJ databases">
        <title>Draft genome of anammox bacterium scalindua brodae, obtained using differential coverage binning of sequence data from two enrichment reactors.</title>
        <authorList>
            <person name="Speth D.R."/>
            <person name="Russ L."/>
            <person name="Kartal B."/>
            <person name="Op den Camp H.J."/>
            <person name="Dutilh B.E."/>
            <person name="Jetten M.S."/>
        </authorList>
    </citation>
    <scope>NUCLEOTIDE SEQUENCE [LARGE SCALE GENOMIC DNA]</scope>
    <source>
        <strain evidence="2">RU1</strain>
    </source>
</reference>
<feature type="non-terminal residue" evidence="2">
    <location>
        <position position="1"/>
    </location>
</feature>
<accession>A0A0B0EJ23</accession>
<sequence length="439" mass="48714">GCLATLQAGLVELKDQPVLSSFAFQGLQDTLLVLAEHVPLLQAPDLAKKIKFLQDTLHSLTLNGQPQTLAAVDDLLDKIHHIGGELAAWLPADIDIDDELNYWVQAFCQQSLALRDDLRLLIPEPQHFSKIPTLIELTGERAAGTETLSSTGATAAAGPRYTGAEERLRIIDDLVGRCRELAVMDFKFLYDTSRDLLTIGYDVGERRRDPSCYDLLASEARLASFLLIAQGQVPQKHWFSLGRLLTSRGGDVCLISWSGSMFEYLMPRLLMPGYKNTLLEQSCKAAVSRQIEYGRQRAVPWGISESCYNATDMHQVYQYRAFGVPGLGFKRGLGDDLVIAPYASALALTVMPQEACRNLQTMAANGFLGVYGFYESVDYTPSRVPRGKSHAIVRTFMAHHQGMSSWLLNTYCSTVRCSADFMSDPLARTTELLLQERIP</sequence>
<feature type="non-terminal residue" evidence="2">
    <location>
        <position position="439"/>
    </location>
</feature>
<evidence type="ECO:0000313" key="2">
    <source>
        <dbReference type="EMBL" id="KHE90695.1"/>
    </source>
</evidence>
<dbReference type="InterPro" id="IPR019282">
    <property type="entry name" value="Glycoamylase-like_cons_dom"/>
</dbReference>
<dbReference type="EMBL" id="JRYO01000245">
    <property type="protein sequence ID" value="KHE90695.1"/>
    <property type="molecule type" value="Genomic_DNA"/>
</dbReference>
<dbReference type="Proteomes" id="UP000030652">
    <property type="component" value="Unassembled WGS sequence"/>
</dbReference>
<protein>
    <recommendedName>
        <fullName evidence="1">Glycoamylase-like domain-containing protein</fullName>
    </recommendedName>
</protein>
<gene>
    <name evidence="2" type="ORF">SCABRO_03565</name>
</gene>
<evidence type="ECO:0000313" key="3">
    <source>
        <dbReference type="Proteomes" id="UP000030652"/>
    </source>
</evidence>
<feature type="domain" description="Glycoamylase-like" evidence="1">
    <location>
        <begin position="217"/>
        <end position="413"/>
    </location>
</feature>
<dbReference type="Pfam" id="PF10091">
    <property type="entry name" value="Glycoamylase"/>
    <property type="match status" value="1"/>
</dbReference>
<organism evidence="2 3">
    <name type="scientific">Candidatus Scalindua brodae</name>
    <dbReference type="NCBI Taxonomy" id="237368"/>
    <lineage>
        <taxon>Bacteria</taxon>
        <taxon>Pseudomonadati</taxon>
        <taxon>Planctomycetota</taxon>
        <taxon>Candidatus Brocadiia</taxon>
        <taxon>Candidatus Brocadiales</taxon>
        <taxon>Candidatus Scalinduaceae</taxon>
        <taxon>Candidatus Scalindua</taxon>
    </lineage>
</organism>
<dbReference type="Gene3D" id="1.50.10.140">
    <property type="match status" value="1"/>
</dbReference>
<name>A0A0B0EJ23_9BACT</name>
<dbReference type="AlphaFoldDB" id="A0A0B0EJ23"/>
<evidence type="ECO:0000259" key="1">
    <source>
        <dbReference type="Pfam" id="PF10091"/>
    </source>
</evidence>
<dbReference type="eggNOG" id="COG3459">
    <property type="taxonomic scope" value="Bacteria"/>
</dbReference>